<keyword evidence="1" id="KW-0812">Transmembrane</keyword>
<evidence type="ECO:0000313" key="2">
    <source>
        <dbReference type="EMBL" id="BDZ46543.1"/>
    </source>
</evidence>
<accession>A0ABM8GE36</accession>
<feature type="transmembrane region" description="Helical" evidence="1">
    <location>
        <begin position="66"/>
        <end position="88"/>
    </location>
</feature>
<reference evidence="3" key="1">
    <citation type="journal article" date="2019" name="Int. J. Syst. Evol. Microbiol.">
        <title>The Global Catalogue of Microorganisms (GCM) 10K type strain sequencing project: providing services to taxonomists for standard genome sequencing and annotation.</title>
        <authorList>
            <consortium name="The Broad Institute Genomics Platform"/>
            <consortium name="The Broad Institute Genome Sequencing Center for Infectious Disease"/>
            <person name="Wu L."/>
            <person name="Ma J."/>
        </authorList>
    </citation>
    <scope>NUCLEOTIDE SEQUENCE [LARGE SCALE GENOMIC DNA]</scope>
    <source>
        <strain evidence="3">NBRC 108725</strain>
    </source>
</reference>
<gene>
    <name evidence="2" type="ORF">GCM10025866_24520</name>
</gene>
<name>A0ABM8GE36_9MICO</name>
<evidence type="ECO:0000313" key="3">
    <source>
        <dbReference type="Proteomes" id="UP001321498"/>
    </source>
</evidence>
<keyword evidence="3" id="KW-1185">Reference proteome</keyword>
<evidence type="ECO:0000256" key="1">
    <source>
        <dbReference type="SAM" id="Phobius"/>
    </source>
</evidence>
<organism evidence="2 3">
    <name type="scientific">Naasia aerilata</name>
    <dbReference type="NCBI Taxonomy" id="1162966"/>
    <lineage>
        <taxon>Bacteria</taxon>
        <taxon>Bacillati</taxon>
        <taxon>Actinomycetota</taxon>
        <taxon>Actinomycetes</taxon>
        <taxon>Micrococcales</taxon>
        <taxon>Microbacteriaceae</taxon>
        <taxon>Naasia</taxon>
    </lineage>
</organism>
<feature type="transmembrane region" description="Helical" evidence="1">
    <location>
        <begin position="100"/>
        <end position="123"/>
    </location>
</feature>
<keyword evidence="1" id="KW-1133">Transmembrane helix</keyword>
<protein>
    <submittedName>
        <fullName evidence="2">Uncharacterized protein</fullName>
    </submittedName>
</protein>
<sequence length="132" mass="14431">MLAWAVSQPMAWKQFMPGQLTSHHAFFPCRRKRAEPGKASADSATIVAMADDGAIKKPAWVISRSTTVNAVFGVLWLLLVFLNLPGLLEGPRPGGSALSYGILWVVLGFHVAGVAWAVVSLVWTRRHIQPDR</sequence>
<proteinExistence type="predicted"/>
<keyword evidence="1" id="KW-0472">Membrane</keyword>
<dbReference type="EMBL" id="AP027731">
    <property type="protein sequence ID" value="BDZ46543.1"/>
    <property type="molecule type" value="Genomic_DNA"/>
</dbReference>
<dbReference type="Proteomes" id="UP001321498">
    <property type="component" value="Chromosome"/>
</dbReference>